<dbReference type="Pfam" id="PF02366">
    <property type="entry name" value="PMT"/>
    <property type="match status" value="1"/>
</dbReference>
<feature type="compositionally biased region" description="Basic and acidic residues" evidence="16">
    <location>
        <begin position="864"/>
        <end position="880"/>
    </location>
</feature>
<feature type="transmembrane region" description="Helical" evidence="15">
    <location>
        <begin position="656"/>
        <end position="675"/>
    </location>
</feature>
<keyword evidence="12" id="KW-0325">Glycoprotein</keyword>
<feature type="compositionally biased region" description="Basic and acidic residues" evidence="16">
    <location>
        <begin position="911"/>
        <end position="931"/>
    </location>
</feature>
<dbReference type="Proteomes" id="UP001383192">
    <property type="component" value="Unassembled WGS sequence"/>
</dbReference>
<evidence type="ECO:0000256" key="10">
    <source>
        <dbReference type="ARBA" id="ARBA00022989"/>
    </source>
</evidence>
<proteinExistence type="inferred from homology"/>
<feature type="compositionally biased region" description="Basic and acidic residues" evidence="16">
    <location>
        <begin position="32"/>
        <end position="46"/>
    </location>
</feature>
<organism evidence="18 19">
    <name type="scientific">Paramarasmius palmivorus</name>
    <dbReference type="NCBI Taxonomy" id="297713"/>
    <lineage>
        <taxon>Eukaryota</taxon>
        <taxon>Fungi</taxon>
        <taxon>Dikarya</taxon>
        <taxon>Basidiomycota</taxon>
        <taxon>Agaricomycotina</taxon>
        <taxon>Agaricomycetes</taxon>
        <taxon>Agaricomycetidae</taxon>
        <taxon>Agaricales</taxon>
        <taxon>Marasmiineae</taxon>
        <taxon>Marasmiaceae</taxon>
        <taxon>Paramarasmius</taxon>
    </lineage>
</organism>
<dbReference type="Gene3D" id="2.80.10.50">
    <property type="match status" value="1"/>
</dbReference>
<evidence type="ECO:0000256" key="1">
    <source>
        <dbReference type="ARBA" id="ARBA00004477"/>
    </source>
</evidence>
<feature type="domain" description="MIR" evidence="17">
    <location>
        <begin position="485"/>
        <end position="541"/>
    </location>
</feature>
<keyword evidence="19" id="KW-1185">Reference proteome</keyword>
<feature type="compositionally biased region" description="Basic and acidic residues" evidence="16">
    <location>
        <begin position="889"/>
        <end position="899"/>
    </location>
</feature>
<feature type="transmembrane region" description="Helical" evidence="15">
    <location>
        <begin position="681"/>
        <end position="701"/>
    </location>
</feature>
<comment type="pathway">
    <text evidence="2 15">Protein modification; protein glycosylation.</text>
</comment>
<evidence type="ECO:0000256" key="9">
    <source>
        <dbReference type="ARBA" id="ARBA00022824"/>
    </source>
</evidence>
<keyword evidence="6 15" id="KW-0808">Transferase</keyword>
<dbReference type="InterPro" id="IPR016093">
    <property type="entry name" value="MIR_motif"/>
</dbReference>
<evidence type="ECO:0000256" key="3">
    <source>
        <dbReference type="ARBA" id="ARBA00007222"/>
    </source>
</evidence>
<feature type="region of interest" description="Disordered" evidence="16">
    <location>
        <begin position="1"/>
        <end position="58"/>
    </location>
</feature>
<dbReference type="Pfam" id="PF02815">
    <property type="entry name" value="MIR"/>
    <property type="match status" value="1"/>
</dbReference>
<reference evidence="18 19" key="1">
    <citation type="submission" date="2024-01" db="EMBL/GenBank/DDBJ databases">
        <title>A draft genome for a cacao thread blight-causing isolate of Paramarasmius palmivorus.</title>
        <authorList>
            <person name="Baruah I.K."/>
            <person name="Bukari Y."/>
            <person name="Amoako-Attah I."/>
            <person name="Meinhardt L.W."/>
            <person name="Bailey B.A."/>
            <person name="Cohen S.P."/>
        </authorList>
    </citation>
    <scope>NUCLEOTIDE SEQUENCE [LARGE SCALE GENOMIC DNA]</scope>
    <source>
        <strain evidence="18 19">GH-12</strain>
    </source>
</reference>
<dbReference type="GO" id="GO:0031502">
    <property type="term" value="C:dolichyl-phosphate-mannose-protein mannosyltransferase complex"/>
    <property type="evidence" value="ECO:0007669"/>
    <property type="project" value="UniProtKB-ARBA"/>
</dbReference>
<dbReference type="EC" id="2.4.1.109" evidence="4 15"/>
<dbReference type="EMBL" id="JAYKXP010000013">
    <property type="protein sequence ID" value="KAK7051375.1"/>
    <property type="molecule type" value="Genomic_DNA"/>
</dbReference>
<dbReference type="GO" id="GO:0004169">
    <property type="term" value="F:dolichyl-phosphate-mannose-protein mannosyltransferase activity"/>
    <property type="evidence" value="ECO:0007669"/>
    <property type="project" value="UniProtKB-UniRule"/>
</dbReference>
<comment type="catalytic activity">
    <reaction evidence="14 15">
        <text>a di-trans,poly-cis-dolichyl beta-D-mannosyl phosphate + L-seryl-[protein] = 3-O-(alpha-D-mannosyl)-L-seryl-[protein] + a di-trans,poly-cis-dolichyl phosphate + H(+)</text>
        <dbReference type="Rhea" id="RHEA:17377"/>
        <dbReference type="Rhea" id="RHEA-COMP:9863"/>
        <dbReference type="Rhea" id="RHEA-COMP:13546"/>
        <dbReference type="Rhea" id="RHEA-COMP:19498"/>
        <dbReference type="Rhea" id="RHEA-COMP:19501"/>
        <dbReference type="ChEBI" id="CHEBI:15378"/>
        <dbReference type="ChEBI" id="CHEBI:29999"/>
        <dbReference type="ChEBI" id="CHEBI:57683"/>
        <dbReference type="ChEBI" id="CHEBI:58211"/>
        <dbReference type="ChEBI" id="CHEBI:137321"/>
        <dbReference type="EC" id="2.4.1.109"/>
    </reaction>
</comment>
<evidence type="ECO:0000256" key="5">
    <source>
        <dbReference type="ARBA" id="ARBA00022676"/>
    </source>
</evidence>
<name>A0AAW0DHX7_9AGAR</name>
<feature type="transmembrane region" description="Helical" evidence="15">
    <location>
        <begin position="294"/>
        <end position="313"/>
    </location>
</feature>
<feature type="domain" description="MIR" evidence="17">
    <location>
        <begin position="347"/>
        <end position="401"/>
    </location>
</feature>
<evidence type="ECO:0000313" key="19">
    <source>
        <dbReference type="Proteomes" id="UP001383192"/>
    </source>
</evidence>
<protein>
    <recommendedName>
        <fullName evidence="4 15">Dolichyl-phosphate-mannose--protein mannosyltransferase</fullName>
        <ecNumber evidence="4 15">2.4.1.109</ecNumber>
    </recommendedName>
</protein>
<dbReference type="InterPro" id="IPR027005">
    <property type="entry name" value="PMT-like"/>
</dbReference>
<evidence type="ECO:0000256" key="8">
    <source>
        <dbReference type="ARBA" id="ARBA00022737"/>
    </source>
</evidence>
<keyword evidence="7 15" id="KW-0812">Transmembrane</keyword>
<feature type="transmembrane region" description="Helical" evidence="15">
    <location>
        <begin position="157"/>
        <end position="177"/>
    </location>
</feature>
<dbReference type="InterPro" id="IPR036300">
    <property type="entry name" value="MIR_dom_sf"/>
</dbReference>
<evidence type="ECO:0000256" key="11">
    <source>
        <dbReference type="ARBA" id="ARBA00023136"/>
    </source>
</evidence>
<feature type="transmembrane region" description="Helical" evidence="15">
    <location>
        <begin position="615"/>
        <end position="636"/>
    </location>
</feature>
<feature type="region of interest" description="Disordered" evidence="16">
    <location>
        <begin position="856"/>
        <end position="931"/>
    </location>
</feature>
<feature type="transmembrane region" description="Helical" evidence="15">
    <location>
        <begin position="713"/>
        <end position="733"/>
    </location>
</feature>
<feature type="transmembrane region" description="Helical" evidence="15">
    <location>
        <begin position="240"/>
        <end position="256"/>
    </location>
</feature>
<feature type="domain" description="MIR" evidence="17">
    <location>
        <begin position="416"/>
        <end position="475"/>
    </location>
</feature>
<sequence>MAGNVRARRPASPPPGVGHAPPSLTSQRFPHSRQDHLDADARREAASKGYVPGRTKSHSYPSGGLNLTSGEIKLLVVIVLIAAAVRLFRLSRPNSVVFDEVHFGKFASKYIKTQYFVDVHPPLAKLLITLAGFIFGYDGHFDFKDIGKVYEDVPYVAMRMLPATMGVATVPLAYLTLRALDCRATTALLASFFIIFENGLVTQSRHILLDSPLIFFTALSIFAWVGFCNEDKHRPFTESWWIWLILSGLSLGAVVSCKWVGLFTIATVGVSTIHQLWLLLGDLRVPPRLFIRHFAARALCLIVIPILFYMAMFQIHFLILENSGDGDGFMSSEFQHTLGGRGMKDTYADVAIGSEVTIRHVNTQGGYLHSHASTYPGGSKQQQITLYPHRDRNNDWRIINATNEDPNVIDFANTPLQWIKPGSRIRLRHISTDKNLHSHDIRPPVSDVDFQNEVSGYGFPGFEGDGNDDWFVEIEEGDKRDKESTKRLRTLRTKFRLRHALTGCYLFSHKVKLPDWGFEQQEVTCNKNAVKANSLWMIETNFHPALPADAPKVNYRLPGFLGKFFELQKVMWTTNAGLTDRHTFDSRPDAWPRLRRGINFWVKDHRQIYLIGNLWVWWLSTAAIVAYVTVRGLLILRAKRGYKDFNNSTIVKYDGICGFLCIGWALHYFPFFLMARQLFLHHYFPALYIAILLFSSVFDFLTSTLRPKVRLQIAAVLIAIAIWNFQHFAPLAYGTPWTKAKCNSAKWLKNWDFSCNDFLDDYSQYTAIAAATPQKSSNPVATVGGGGRAEIVVDDMAKKKANEKAEEENTSVFVNKPEPGRDIFAQEPVKDIKSDAVAAQHKKLQEEVEEKLISTVAPPPQQTEDEKEKVEKKEEKKVEEGSTMTTAVAKEEEKPKAEEQTTTDDMLEGVDPIHPEQKKAAGPKEEAEVVAEKVAQELYPEEAD</sequence>
<keyword evidence="10 15" id="KW-1133">Transmembrane helix</keyword>
<evidence type="ECO:0000256" key="14">
    <source>
        <dbReference type="ARBA" id="ARBA00045102"/>
    </source>
</evidence>
<keyword evidence="11 15" id="KW-0472">Membrane</keyword>
<comment type="function">
    <text evidence="15">Transfers mannose from Dol-P-mannose to Ser or Thr residues on proteins.</text>
</comment>
<keyword evidence="9 15" id="KW-0256">Endoplasmic reticulum</keyword>
<keyword evidence="8" id="KW-0677">Repeat</keyword>
<evidence type="ECO:0000256" key="12">
    <source>
        <dbReference type="ARBA" id="ARBA00023180"/>
    </source>
</evidence>
<dbReference type="PROSITE" id="PS50919">
    <property type="entry name" value="MIR"/>
    <property type="match status" value="3"/>
</dbReference>
<dbReference type="SMART" id="SM00472">
    <property type="entry name" value="MIR"/>
    <property type="match status" value="3"/>
</dbReference>
<dbReference type="PANTHER" id="PTHR10050:SF50">
    <property type="entry name" value="DOLICHYL-PHOSPHATE-MANNOSE--PROTEIN MANNOSYLTRANSFERASE 1-RELATED"/>
    <property type="match status" value="1"/>
</dbReference>
<evidence type="ECO:0000256" key="2">
    <source>
        <dbReference type="ARBA" id="ARBA00004922"/>
    </source>
</evidence>
<evidence type="ECO:0000256" key="7">
    <source>
        <dbReference type="ARBA" id="ARBA00022692"/>
    </source>
</evidence>
<dbReference type="AlphaFoldDB" id="A0AAW0DHX7"/>
<dbReference type="CDD" id="cd23283">
    <property type="entry name" value="beta-trefoil_MIR_PMT1-like"/>
    <property type="match status" value="1"/>
</dbReference>
<evidence type="ECO:0000256" key="4">
    <source>
        <dbReference type="ARBA" id="ARBA00012839"/>
    </source>
</evidence>
<evidence type="ECO:0000256" key="16">
    <source>
        <dbReference type="SAM" id="MobiDB-lite"/>
    </source>
</evidence>
<feature type="transmembrane region" description="Helical" evidence="15">
    <location>
        <begin position="207"/>
        <end position="228"/>
    </location>
</feature>
<dbReference type="Pfam" id="PF16192">
    <property type="entry name" value="PMT_4TMC"/>
    <property type="match status" value="1"/>
</dbReference>
<comment type="caution">
    <text evidence="18">The sequence shown here is derived from an EMBL/GenBank/DDBJ whole genome shotgun (WGS) entry which is preliminary data.</text>
</comment>
<evidence type="ECO:0000259" key="17">
    <source>
        <dbReference type="PROSITE" id="PS50919"/>
    </source>
</evidence>
<dbReference type="InterPro" id="IPR003342">
    <property type="entry name" value="ArnT-like_N"/>
</dbReference>
<evidence type="ECO:0000256" key="13">
    <source>
        <dbReference type="ARBA" id="ARBA00045085"/>
    </source>
</evidence>
<evidence type="ECO:0000256" key="6">
    <source>
        <dbReference type="ARBA" id="ARBA00022679"/>
    </source>
</evidence>
<evidence type="ECO:0000313" key="18">
    <source>
        <dbReference type="EMBL" id="KAK7051375.1"/>
    </source>
</evidence>
<comment type="similarity">
    <text evidence="3 15">Belongs to the glycosyltransferase 39 family.</text>
</comment>
<keyword evidence="5 15" id="KW-0328">Glycosyltransferase</keyword>
<accession>A0AAW0DHX7</accession>
<dbReference type="PANTHER" id="PTHR10050">
    <property type="entry name" value="DOLICHYL-PHOSPHATE-MANNOSE--PROTEIN MANNOSYLTRANSFERASE"/>
    <property type="match status" value="1"/>
</dbReference>
<comment type="subcellular location">
    <subcellularLocation>
        <location evidence="1 15">Endoplasmic reticulum membrane</location>
        <topology evidence="1 15">Multi-pass membrane protein</topology>
    </subcellularLocation>
</comment>
<evidence type="ECO:0000256" key="15">
    <source>
        <dbReference type="RuleBase" id="RU367007"/>
    </source>
</evidence>
<dbReference type="SUPFAM" id="SSF82109">
    <property type="entry name" value="MIR domain"/>
    <property type="match status" value="1"/>
</dbReference>
<dbReference type="FunFam" id="2.80.10.50:FF:000034">
    <property type="entry name" value="Dolichyl-phosphate-mannose-protein mannosyltransferase 1"/>
    <property type="match status" value="1"/>
</dbReference>
<gene>
    <name evidence="18" type="primary">PMT1_1</name>
    <name evidence="18" type="ORF">VNI00_004875</name>
</gene>
<dbReference type="InterPro" id="IPR032421">
    <property type="entry name" value="PMT_4TMC"/>
</dbReference>
<feature type="transmembrane region" description="Helical" evidence="15">
    <location>
        <begin position="115"/>
        <end position="137"/>
    </location>
</feature>
<comment type="catalytic activity">
    <reaction evidence="13 15">
        <text>a di-trans,poly-cis-dolichyl beta-D-mannosyl phosphate + L-threonyl-[protein] = 3-O-(alpha-D-mannosyl)-L-threonyl-[protein] + a di-trans,poly-cis-dolichyl phosphate + H(+)</text>
        <dbReference type="Rhea" id="RHEA:53396"/>
        <dbReference type="Rhea" id="RHEA-COMP:11060"/>
        <dbReference type="Rhea" id="RHEA-COMP:13547"/>
        <dbReference type="Rhea" id="RHEA-COMP:19498"/>
        <dbReference type="Rhea" id="RHEA-COMP:19501"/>
        <dbReference type="ChEBI" id="CHEBI:15378"/>
        <dbReference type="ChEBI" id="CHEBI:30013"/>
        <dbReference type="ChEBI" id="CHEBI:57683"/>
        <dbReference type="ChEBI" id="CHEBI:58211"/>
        <dbReference type="ChEBI" id="CHEBI:137323"/>
        <dbReference type="EC" id="2.4.1.109"/>
    </reaction>
</comment>